<dbReference type="InterPro" id="IPR002372">
    <property type="entry name" value="PQQ_rpt_dom"/>
</dbReference>
<dbReference type="Pfam" id="PF13360">
    <property type="entry name" value="PQQ_2"/>
    <property type="match status" value="1"/>
</dbReference>
<dbReference type="Proteomes" id="UP001528920">
    <property type="component" value="Unassembled WGS sequence"/>
</dbReference>
<accession>A0ABT5VMH3</accession>
<dbReference type="SMART" id="SM00564">
    <property type="entry name" value="PQQ"/>
    <property type="match status" value="5"/>
</dbReference>
<gene>
    <name evidence="3" type="ORF">L3049_00470</name>
</gene>
<feature type="domain" description="Pyrrolo-quinoline quinone repeat" evidence="2">
    <location>
        <begin position="80"/>
        <end position="325"/>
    </location>
</feature>
<proteinExistence type="predicted"/>
<dbReference type="EMBL" id="JAKJSC010000001">
    <property type="protein sequence ID" value="MDE5416460.1"/>
    <property type="molecule type" value="Genomic_DNA"/>
</dbReference>
<dbReference type="PANTHER" id="PTHR34512">
    <property type="entry name" value="CELL SURFACE PROTEIN"/>
    <property type="match status" value="1"/>
</dbReference>
<dbReference type="SUPFAM" id="SSF50998">
    <property type="entry name" value="Quinoprotein alcohol dehydrogenase-like"/>
    <property type="match status" value="1"/>
</dbReference>
<organism evidence="3 4">
    <name type="scientific">Paralabilibaculum antarcticum</name>
    <dbReference type="NCBI Taxonomy" id="2912572"/>
    <lineage>
        <taxon>Bacteria</taxon>
        <taxon>Pseudomonadati</taxon>
        <taxon>Bacteroidota</taxon>
        <taxon>Bacteroidia</taxon>
        <taxon>Marinilabiliales</taxon>
        <taxon>Marinifilaceae</taxon>
        <taxon>Paralabilibaculum</taxon>
    </lineage>
</organism>
<dbReference type="InterPro" id="IPR018391">
    <property type="entry name" value="PQQ_b-propeller_rpt"/>
</dbReference>
<protein>
    <submittedName>
        <fullName evidence="3">PQQ-binding-like beta-propeller repeat protein</fullName>
    </submittedName>
</protein>
<sequence length="401" mass="44176">MKKQIVILALICIGTLSFAQNNAQWRGDNRDGIYQESGLLNEWPTEGPKLLWHFDALGAGHASAAVTESAVYTAGTEAENGYVIALDHSGKTLWKQIYGKEWMDSYDGVRTTPMIYEGMLYVMSGFGKVVAMNAQDGSIVWTKDILADYGGENIRWGVTENLVVEGDKLFCTPGGEQVSMVALDRKTGTEIWKAKPNGENSAYCSPAIVKLANRNLLVTHTNSSIIGVDTESGEVLWTVSHPNKYSIHPNTPYYKDGYLYCVSGYGKGGVMIELSDDGSNAKEVWKDESMDNQMGGFVVLDGKIYGSGHNNREWFCLDWKTGEVLHSAKVLSKGNVVSADGKLYCYGESGEVALVDVSAGAFKKVSSFRVPFGDKQHWAHLVIHKNRMYVRHGNAFMVYSI</sequence>
<dbReference type="Gene3D" id="2.130.10.10">
    <property type="entry name" value="YVTN repeat-like/Quinoprotein amine dehydrogenase"/>
    <property type="match status" value="1"/>
</dbReference>
<evidence type="ECO:0000313" key="3">
    <source>
        <dbReference type="EMBL" id="MDE5416460.1"/>
    </source>
</evidence>
<keyword evidence="4" id="KW-1185">Reference proteome</keyword>
<dbReference type="RefSeq" id="WP_275107802.1">
    <property type="nucleotide sequence ID" value="NZ_JAKJSC010000001.1"/>
</dbReference>
<feature type="chain" id="PRO_5045800870" evidence="1">
    <location>
        <begin position="20"/>
        <end position="401"/>
    </location>
</feature>
<evidence type="ECO:0000256" key="1">
    <source>
        <dbReference type="SAM" id="SignalP"/>
    </source>
</evidence>
<feature type="signal peptide" evidence="1">
    <location>
        <begin position="1"/>
        <end position="19"/>
    </location>
</feature>
<dbReference type="PANTHER" id="PTHR34512:SF30">
    <property type="entry name" value="OUTER MEMBRANE PROTEIN ASSEMBLY FACTOR BAMB"/>
    <property type="match status" value="1"/>
</dbReference>
<comment type="caution">
    <text evidence="3">The sequence shown here is derived from an EMBL/GenBank/DDBJ whole genome shotgun (WGS) entry which is preliminary data.</text>
</comment>
<reference evidence="3 4" key="1">
    <citation type="submission" date="2022-01" db="EMBL/GenBank/DDBJ databases">
        <title>Labilibaculum sp. nov, a marine bacterium isolated from Antarctica.</title>
        <authorList>
            <person name="Dai W."/>
        </authorList>
    </citation>
    <scope>NUCLEOTIDE SEQUENCE [LARGE SCALE GENOMIC DNA]</scope>
    <source>
        <strain evidence="3 4">DW002</strain>
    </source>
</reference>
<dbReference type="InterPro" id="IPR015943">
    <property type="entry name" value="WD40/YVTN_repeat-like_dom_sf"/>
</dbReference>
<name>A0ABT5VMH3_9BACT</name>
<dbReference type="InterPro" id="IPR011047">
    <property type="entry name" value="Quinoprotein_ADH-like_sf"/>
</dbReference>
<evidence type="ECO:0000313" key="4">
    <source>
        <dbReference type="Proteomes" id="UP001528920"/>
    </source>
</evidence>
<evidence type="ECO:0000259" key="2">
    <source>
        <dbReference type="Pfam" id="PF13360"/>
    </source>
</evidence>
<keyword evidence="1" id="KW-0732">Signal</keyword>